<dbReference type="eggNOG" id="COG0598">
    <property type="taxonomic scope" value="Bacteria"/>
</dbReference>
<keyword evidence="3 6" id="KW-0812">Transmembrane</keyword>
<dbReference type="InterPro" id="IPR002523">
    <property type="entry name" value="MgTranspt_CorA/ZnTranspt_ZntB"/>
</dbReference>
<dbReference type="SUPFAM" id="SSF144083">
    <property type="entry name" value="Magnesium transport protein CorA, transmembrane region"/>
    <property type="match status" value="1"/>
</dbReference>
<dbReference type="Pfam" id="PF01544">
    <property type="entry name" value="CorA"/>
    <property type="match status" value="1"/>
</dbReference>
<evidence type="ECO:0000313" key="7">
    <source>
        <dbReference type="EMBL" id="EDR95932.1"/>
    </source>
</evidence>
<dbReference type="CDD" id="cd12827">
    <property type="entry name" value="EcCorA_ZntB-like_u2"/>
    <property type="match status" value="1"/>
</dbReference>
<reference evidence="7" key="1">
    <citation type="submission" date="2007-11" db="EMBL/GenBank/DDBJ databases">
        <authorList>
            <person name="Fulton L."/>
            <person name="Clifton S."/>
            <person name="Fulton B."/>
            <person name="Xu J."/>
            <person name="Minx P."/>
            <person name="Pepin K.H."/>
            <person name="Johnson M."/>
            <person name="Thiruvilangam P."/>
            <person name="Bhonagiri V."/>
            <person name="Nash W.E."/>
            <person name="Mardis E.R."/>
            <person name="Wilson R.K."/>
        </authorList>
    </citation>
    <scope>NUCLEOTIDE SEQUENCE [LARGE SCALE GENOMIC DNA]</scope>
    <source>
        <strain evidence="7">DSM 14662</strain>
    </source>
</reference>
<proteinExistence type="inferred from homology"/>
<protein>
    <submittedName>
        <fullName evidence="7">CorA-like protein</fullName>
    </submittedName>
</protein>
<gene>
    <name evidence="7" type="ORF">ANACAC_03607</name>
</gene>
<comment type="similarity">
    <text evidence="2">Belongs to the CorA metal ion transporter (MIT) (TC 1.A.35) family.</text>
</comment>
<dbReference type="GO" id="GO:0046873">
    <property type="term" value="F:metal ion transmembrane transporter activity"/>
    <property type="evidence" value="ECO:0007669"/>
    <property type="project" value="InterPro"/>
</dbReference>
<dbReference type="PANTHER" id="PTHR47891:SF2">
    <property type="entry name" value="MAGNESIUM AND COBALT TRANSPORTER"/>
    <property type="match status" value="1"/>
</dbReference>
<keyword evidence="5 6" id="KW-0472">Membrane</keyword>
<dbReference type="Gene3D" id="3.30.460.20">
    <property type="entry name" value="CorA soluble domain-like"/>
    <property type="match status" value="1"/>
</dbReference>
<dbReference type="STRING" id="411490.ANACAC_03607"/>
<evidence type="ECO:0000256" key="4">
    <source>
        <dbReference type="ARBA" id="ARBA00022989"/>
    </source>
</evidence>
<dbReference type="InterPro" id="IPR045863">
    <property type="entry name" value="CorA_TM1_TM2"/>
</dbReference>
<sequence length="335" mass="38860">MVAVSFFNCYNDSIVKRRGIMIRIFKTYEGSKELREITEIERESWVMMTDPNGAELQMVAEKYQIDLDDLRAPLDEEERSRLEHEDNYTMILANIPVVRAEEGKRLYETIPLGIFITEKVVFTVCLEETNILKQFTDGLVPNFYTYMKTRFVYQILYNNAALFLVYLRMIDKRANQVEEILHETSRNKDLIQLYDLEKCLVYFTTSLKSNEVVLEKLRKHIGLKHYEEDQELLEDVIIENKQAMEMTYIYHNILRSTMSLFGSIIDNNLNQVMKFLAAITIVLELPTMISGLYGMNLNPAGMPFSGSPMGFFIVSAFSVAVCVIAVLILKKKNLL</sequence>
<dbReference type="GO" id="GO:0016020">
    <property type="term" value="C:membrane"/>
    <property type="evidence" value="ECO:0007669"/>
    <property type="project" value="UniProtKB-SubCell"/>
</dbReference>
<evidence type="ECO:0000256" key="1">
    <source>
        <dbReference type="ARBA" id="ARBA00004141"/>
    </source>
</evidence>
<dbReference type="SUPFAM" id="SSF143865">
    <property type="entry name" value="CorA soluble domain-like"/>
    <property type="match status" value="1"/>
</dbReference>
<dbReference type="PANTHER" id="PTHR47891">
    <property type="entry name" value="TRANSPORTER-RELATED"/>
    <property type="match status" value="1"/>
</dbReference>
<keyword evidence="8" id="KW-1185">Reference proteome</keyword>
<name>B0MJ02_ANACD</name>
<reference evidence="7" key="2">
    <citation type="submission" date="2013-11" db="EMBL/GenBank/DDBJ databases">
        <title>Draft genome sequence of Anaerostipes caccae (DSM 14662).</title>
        <authorList>
            <person name="Sudarsanam P."/>
            <person name="Ley R."/>
            <person name="Guruge J."/>
            <person name="Turnbaugh P.J."/>
            <person name="Mahowald M."/>
            <person name="Liep D."/>
            <person name="Gordon J."/>
        </authorList>
    </citation>
    <scope>NUCLEOTIDE SEQUENCE</scope>
    <source>
        <strain evidence="7">DSM 14662</strain>
    </source>
</reference>
<accession>B0MJ02</accession>
<evidence type="ECO:0000313" key="8">
    <source>
        <dbReference type="Proteomes" id="UP000004935"/>
    </source>
</evidence>
<dbReference type="InterPro" id="IPR045861">
    <property type="entry name" value="CorA_cytoplasmic_dom"/>
</dbReference>
<feature type="transmembrane region" description="Helical" evidence="6">
    <location>
        <begin position="275"/>
        <end position="295"/>
    </location>
</feature>
<evidence type="ECO:0000256" key="6">
    <source>
        <dbReference type="SAM" id="Phobius"/>
    </source>
</evidence>
<dbReference type="AlphaFoldDB" id="B0MJ02"/>
<feature type="transmembrane region" description="Helical" evidence="6">
    <location>
        <begin position="151"/>
        <end position="167"/>
    </location>
</feature>
<evidence type="ECO:0000256" key="3">
    <source>
        <dbReference type="ARBA" id="ARBA00022692"/>
    </source>
</evidence>
<comment type="caution">
    <text evidence="7">The sequence shown here is derived from an EMBL/GenBank/DDBJ whole genome shotgun (WGS) entry which is preliminary data.</text>
</comment>
<dbReference type="InterPro" id="IPR047199">
    <property type="entry name" value="CorA-like"/>
</dbReference>
<dbReference type="EMBL" id="ABAX03000038">
    <property type="protein sequence ID" value="EDR95932.1"/>
    <property type="molecule type" value="Genomic_DNA"/>
</dbReference>
<dbReference type="Gene3D" id="1.20.58.340">
    <property type="entry name" value="Magnesium transport protein CorA, transmembrane region"/>
    <property type="match status" value="2"/>
</dbReference>
<evidence type="ECO:0000256" key="5">
    <source>
        <dbReference type="ARBA" id="ARBA00023136"/>
    </source>
</evidence>
<dbReference type="Proteomes" id="UP000004935">
    <property type="component" value="Unassembled WGS sequence"/>
</dbReference>
<comment type="subcellular location">
    <subcellularLocation>
        <location evidence="1">Membrane</location>
        <topology evidence="1">Multi-pass membrane protein</topology>
    </subcellularLocation>
</comment>
<feature type="transmembrane region" description="Helical" evidence="6">
    <location>
        <begin position="307"/>
        <end position="329"/>
    </location>
</feature>
<evidence type="ECO:0000256" key="2">
    <source>
        <dbReference type="ARBA" id="ARBA00009765"/>
    </source>
</evidence>
<keyword evidence="4 6" id="KW-1133">Transmembrane helix</keyword>
<organism evidence="7 8">
    <name type="scientific">Anaerostipes caccae (strain DSM 14662 / CCUG 47493 / JCM 13470 / NCIMB 13811 / L1-92)</name>
    <dbReference type="NCBI Taxonomy" id="411490"/>
    <lineage>
        <taxon>Bacteria</taxon>
        <taxon>Bacillati</taxon>
        <taxon>Bacillota</taxon>
        <taxon>Clostridia</taxon>
        <taxon>Lachnospirales</taxon>
        <taxon>Lachnospiraceae</taxon>
        <taxon>Anaerostipes</taxon>
    </lineage>
</organism>
<dbReference type="HOGENOM" id="CLU_007127_8_1_9"/>